<dbReference type="SUPFAM" id="SSF75399">
    <property type="entry name" value="Plakin repeat"/>
    <property type="match status" value="1"/>
</dbReference>
<dbReference type="Gene3D" id="3.90.1290.10">
    <property type="entry name" value="Plakin repeat"/>
    <property type="match status" value="1"/>
</dbReference>
<evidence type="ECO:0000313" key="1">
    <source>
        <dbReference type="EMBL" id="GIY98973.1"/>
    </source>
</evidence>
<dbReference type="InterPro" id="IPR035915">
    <property type="entry name" value="Plakin_repeat_sf"/>
</dbReference>
<dbReference type="AlphaFoldDB" id="A0AAV4XYR1"/>
<name>A0AAV4XYR1_CAEEX</name>
<dbReference type="EMBL" id="BPLR01000993">
    <property type="protein sequence ID" value="GIY98973.1"/>
    <property type="molecule type" value="Genomic_DNA"/>
</dbReference>
<accession>A0AAV4XYR1</accession>
<sequence length="131" mass="14953">MKKKCLQQRIKEGIVDENAKAIFDPLGKKLRGFSFPGNRRKIIDTTSIVYCDQKHQKLYSFEKALELNFIDVTNGTAFVSDTGNHIALQEAFDRNYLTEMNHISIKNAIRRGMYQDSSGLFSILSLVTAYL</sequence>
<keyword evidence="2" id="KW-1185">Reference proteome</keyword>
<organism evidence="1 2">
    <name type="scientific">Caerostris extrusa</name>
    <name type="common">Bark spider</name>
    <name type="synonym">Caerostris bankana</name>
    <dbReference type="NCBI Taxonomy" id="172846"/>
    <lineage>
        <taxon>Eukaryota</taxon>
        <taxon>Metazoa</taxon>
        <taxon>Ecdysozoa</taxon>
        <taxon>Arthropoda</taxon>
        <taxon>Chelicerata</taxon>
        <taxon>Arachnida</taxon>
        <taxon>Araneae</taxon>
        <taxon>Araneomorphae</taxon>
        <taxon>Entelegynae</taxon>
        <taxon>Araneoidea</taxon>
        <taxon>Araneidae</taxon>
        <taxon>Caerostris</taxon>
    </lineage>
</organism>
<protein>
    <submittedName>
        <fullName evidence="1">Uncharacterized protein</fullName>
    </submittedName>
</protein>
<dbReference type="Proteomes" id="UP001054945">
    <property type="component" value="Unassembled WGS sequence"/>
</dbReference>
<evidence type="ECO:0000313" key="2">
    <source>
        <dbReference type="Proteomes" id="UP001054945"/>
    </source>
</evidence>
<reference evidence="1 2" key="1">
    <citation type="submission" date="2021-06" db="EMBL/GenBank/DDBJ databases">
        <title>Caerostris extrusa draft genome.</title>
        <authorList>
            <person name="Kono N."/>
            <person name="Arakawa K."/>
        </authorList>
    </citation>
    <scope>NUCLEOTIDE SEQUENCE [LARGE SCALE GENOMIC DNA]</scope>
</reference>
<proteinExistence type="predicted"/>
<gene>
    <name evidence="1" type="ORF">CEXT_406751</name>
</gene>
<comment type="caution">
    <text evidence="1">The sequence shown here is derived from an EMBL/GenBank/DDBJ whole genome shotgun (WGS) entry which is preliminary data.</text>
</comment>